<dbReference type="GO" id="GO:0005524">
    <property type="term" value="F:ATP binding"/>
    <property type="evidence" value="ECO:0007669"/>
    <property type="project" value="UniProtKB-KW"/>
</dbReference>
<keyword evidence="3" id="KW-0067">ATP-binding</keyword>
<dbReference type="GO" id="GO:0043215">
    <property type="term" value="P:daunorubicin transport"/>
    <property type="evidence" value="ECO:0007669"/>
    <property type="project" value="InterPro"/>
</dbReference>
<evidence type="ECO:0000313" key="6">
    <source>
        <dbReference type="EMBL" id="PPJ62376.1"/>
    </source>
</evidence>
<keyword evidence="2" id="KW-0547">Nucleotide-binding</keyword>
<dbReference type="EMBL" id="PGEM01000123">
    <property type="protein sequence ID" value="PPJ62376.1"/>
    <property type="molecule type" value="Genomic_DNA"/>
</dbReference>
<dbReference type="PANTHER" id="PTHR43582">
    <property type="entry name" value="LINEARMYCIN RESISTANCE ATP-BINDING PROTEIN LNRL"/>
    <property type="match status" value="1"/>
</dbReference>
<dbReference type="Proteomes" id="UP000239589">
    <property type="component" value="Unassembled WGS sequence"/>
</dbReference>
<evidence type="ECO:0000256" key="1">
    <source>
        <dbReference type="ARBA" id="ARBA00022448"/>
    </source>
</evidence>
<dbReference type="Pfam" id="PF13732">
    <property type="entry name" value="DrrA1-3_C"/>
    <property type="match status" value="1"/>
</dbReference>
<gene>
    <name evidence="6" type="ORF">CUN59_15820</name>
</gene>
<evidence type="ECO:0000313" key="7">
    <source>
        <dbReference type="Proteomes" id="UP000239589"/>
    </source>
</evidence>
<dbReference type="NCBIfam" id="TIGR01188">
    <property type="entry name" value="drrA"/>
    <property type="match status" value="1"/>
</dbReference>
<dbReference type="PANTHER" id="PTHR43582:SF5">
    <property type="entry name" value="ABC TRANSPORTER"/>
    <property type="match status" value="1"/>
</dbReference>
<dbReference type="GO" id="GO:1900753">
    <property type="term" value="P:doxorubicin transport"/>
    <property type="evidence" value="ECO:0007669"/>
    <property type="project" value="InterPro"/>
</dbReference>
<reference evidence="6 7" key="1">
    <citation type="submission" date="2018-02" db="EMBL/GenBank/DDBJ databases">
        <title>Discovery of a pederin family compound in a non-symbiotic bloom-forming cyanobacterium.</title>
        <authorList>
            <person name="Kust A."/>
            <person name="Mares J."/>
            <person name="Jokela J."/>
            <person name="Urajova P."/>
            <person name="Hajek J."/>
            <person name="Saurav K."/>
            <person name="Voracova K."/>
            <person name="Fewer D.P."/>
            <person name="Haapaniemi E."/>
            <person name="Permi P."/>
            <person name="Rehakova K."/>
            <person name="Sivonen K."/>
            <person name="Hrouzek P."/>
        </authorList>
    </citation>
    <scope>NUCLEOTIDE SEQUENCE [LARGE SCALE GENOMIC DNA]</scope>
    <source>
        <strain evidence="6 7">CHARLIE-1</strain>
    </source>
</reference>
<dbReference type="Gene3D" id="3.40.50.300">
    <property type="entry name" value="P-loop containing nucleotide triphosphate hydrolases"/>
    <property type="match status" value="1"/>
</dbReference>
<name>A0A2S6CRL2_9CYAN</name>
<dbReference type="GO" id="GO:0016887">
    <property type="term" value="F:ATP hydrolysis activity"/>
    <property type="evidence" value="ECO:0007669"/>
    <property type="project" value="InterPro"/>
</dbReference>
<dbReference type="SMART" id="SM00382">
    <property type="entry name" value="AAA"/>
    <property type="match status" value="1"/>
</dbReference>
<feature type="domain" description="ABC transporter" evidence="5">
    <location>
        <begin position="5"/>
        <end position="235"/>
    </location>
</feature>
<dbReference type="InterPro" id="IPR025302">
    <property type="entry name" value="DrrA1/2-like_C"/>
</dbReference>
<accession>A0A2S6CRL2</accession>
<keyword evidence="1" id="KW-0813">Transport</keyword>
<proteinExistence type="inferred from homology"/>
<sequence length="339" mass="36589">MAAAVFIEHLKKSYSNVVAVQDVSFEVQPGEIFGLLGPNGAGKTTTLRALCTLTTPDAGKIEVSGISVLDNPKLARQKLGYVAQEVALDKVLTGRELLQLQAALYHLPGKVIQERIKTILDLLGLQEYADKKTGTYSGGLRKRLDLAAGLLHAPDVLVLDEPTVGLDIESRVVVWDFLRKLRAAGTTVVITSHYLEEVDALADRVAIIDRGLVIANGTPSELKDQVGGDRITLRIREFSPSEEAETAKNLLAALPFVQEIIINSAQGNSLNLVVTPQNDVLITIQQTLNNAGLPIFGIAQSRPSLDDVYLAATGKTLMDAELAAVANRDPKAEKKQNMR</sequence>
<comment type="caution">
    <text evidence="6">The sequence shown here is derived from an EMBL/GenBank/DDBJ whole genome shotgun (WGS) entry which is preliminary data.</text>
</comment>
<dbReference type="InterPro" id="IPR005894">
    <property type="entry name" value="DrrA"/>
</dbReference>
<dbReference type="Pfam" id="PF00005">
    <property type="entry name" value="ABC_tran"/>
    <property type="match status" value="1"/>
</dbReference>
<dbReference type="AlphaFoldDB" id="A0A2S6CRL2"/>
<dbReference type="PROSITE" id="PS50893">
    <property type="entry name" value="ABC_TRANSPORTER_2"/>
    <property type="match status" value="1"/>
</dbReference>
<evidence type="ECO:0000256" key="4">
    <source>
        <dbReference type="ARBA" id="ARBA00049985"/>
    </source>
</evidence>
<evidence type="ECO:0000256" key="2">
    <source>
        <dbReference type="ARBA" id="ARBA00022741"/>
    </source>
</evidence>
<dbReference type="RefSeq" id="WP_104388745.1">
    <property type="nucleotide sequence ID" value="NZ_PGEM01000123.1"/>
</dbReference>
<comment type="similarity">
    <text evidence="4">Belongs to the ABC transporter superfamily. Drug exporter-1 (DrugE1) (TC 3.A.1.105) family.</text>
</comment>
<dbReference type="OrthoDB" id="9804819at2"/>
<evidence type="ECO:0000256" key="3">
    <source>
        <dbReference type="ARBA" id="ARBA00022840"/>
    </source>
</evidence>
<protein>
    <submittedName>
        <fullName evidence="6">Lysozyme</fullName>
    </submittedName>
</protein>
<organism evidence="6 7">
    <name type="scientific">Cuspidothrix issatschenkoi CHARLIE-1</name>
    <dbReference type="NCBI Taxonomy" id="2052836"/>
    <lineage>
        <taxon>Bacteria</taxon>
        <taxon>Bacillati</taxon>
        <taxon>Cyanobacteriota</taxon>
        <taxon>Cyanophyceae</taxon>
        <taxon>Nostocales</taxon>
        <taxon>Aphanizomenonaceae</taxon>
        <taxon>Cuspidothrix</taxon>
    </lineage>
</organism>
<dbReference type="InterPro" id="IPR003593">
    <property type="entry name" value="AAA+_ATPase"/>
</dbReference>
<keyword evidence="7" id="KW-1185">Reference proteome</keyword>
<dbReference type="SUPFAM" id="SSF52540">
    <property type="entry name" value="P-loop containing nucleoside triphosphate hydrolases"/>
    <property type="match status" value="1"/>
</dbReference>
<evidence type="ECO:0000259" key="5">
    <source>
        <dbReference type="PROSITE" id="PS50893"/>
    </source>
</evidence>
<dbReference type="InterPro" id="IPR003439">
    <property type="entry name" value="ABC_transporter-like_ATP-bd"/>
</dbReference>
<dbReference type="InterPro" id="IPR027417">
    <property type="entry name" value="P-loop_NTPase"/>
</dbReference>